<keyword evidence="3" id="KW-0227">DNA damage</keyword>
<dbReference type="EMBL" id="CM012452">
    <property type="protein sequence ID" value="RVE62688.1"/>
    <property type="molecule type" value="Genomic_DNA"/>
</dbReference>
<dbReference type="CDD" id="cd03281">
    <property type="entry name" value="ABC_MSH5_euk"/>
    <property type="match status" value="1"/>
</dbReference>
<dbReference type="Gene3D" id="3.40.50.300">
    <property type="entry name" value="P-loop containing nucleotide triphosphate hydrolases"/>
    <property type="match status" value="1"/>
</dbReference>
<keyword evidence="4" id="KW-0067">ATP-binding</keyword>
<dbReference type="PROSITE" id="PS50188">
    <property type="entry name" value="B302_SPRY"/>
    <property type="match status" value="1"/>
</dbReference>
<dbReference type="FunFam" id="1.10.1420.10:FF:000008">
    <property type="entry name" value="MutS homolog 5 (E. coli)"/>
    <property type="match status" value="1"/>
</dbReference>
<dbReference type="PROSITE" id="PS00486">
    <property type="entry name" value="DNA_MISMATCH_REPAIR_2"/>
    <property type="match status" value="1"/>
</dbReference>
<dbReference type="GO" id="GO:0030983">
    <property type="term" value="F:mismatched DNA binding"/>
    <property type="evidence" value="ECO:0007669"/>
    <property type="project" value="InterPro"/>
</dbReference>
<evidence type="ECO:0000256" key="1">
    <source>
        <dbReference type="ARBA" id="ARBA00006271"/>
    </source>
</evidence>
<keyword evidence="2" id="KW-0547">Nucleotide-binding</keyword>
<dbReference type="Proteomes" id="UP000283210">
    <property type="component" value="Chromosome 16"/>
</dbReference>
<dbReference type="InterPro" id="IPR036187">
    <property type="entry name" value="DNA_mismatch_repair_MutS_sf"/>
</dbReference>
<dbReference type="GO" id="GO:0006298">
    <property type="term" value="P:mismatch repair"/>
    <property type="evidence" value="ECO:0007669"/>
    <property type="project" value="InterPro"/>
</dbReference>
<evidence type="ECO:0000313" key="12">
    <source>
        <dbReference type="EMBL" id="RVE62688.1"/>
    </source>
</evidence>
<evidence type="ECO:0000256" key="2">
    <source>
        <dbReference type="ARBA" id="ARBA00022741"/>
    </source>
</evidence>
<keyword evidence="5" id="KW-0238">DNA-binding</keyword>
<reference evidence="12 13" key="1">
    <citation type="submission" date="2018-11" db="EMBL/GenBank/DDBJ databases">
        <authorList>
            <person name="Lopez-Roques C."/>
            <person name="Donnadieu C."/>
            <person name="Bouchez O."/>
            <person name="Klopp C."/>
            <person name="Cabau C."/>
            <person name="Zahm M."/>
        </authorList>
    </citation>
    <scope>NUCLEOTIDE SEQUENCE [LARGE SCALE GENOMIC DNA]</scope>
    <source>
        <strain evidence="12">RS831</strain>
        <tissue evidence="12">Whole body</tissue>
    </source>
</reference>
<dbReference type="SUPFAM" id="SSF48334">
    <property type="entry name" value="DNA repair protein MutS, domain III"/>
    <property type="match status" value="1"/>
</dbReference>
<evidence type="ECO:0000256" key="6">
    <source>
        <dbReference type="ARBA" id="ARBA00023204"/>
    </source>
</evidence>
<dbReference type="FunFam" id="3.40.50.300:FF:000820">
    <property type="entry name" value="MutS homolog 5 (E. coli)"/>
    <property type="match status" value="1"/>
</dbReference>
<dbReference type="GO" id="GO:0051026">
    <property type="term" value="P:chiasma assembly"/>
    <property type="evidence" value="ECO:0007669"/>
    <property type="project" value="TreeGrafter"/>
</dbReference>
<protein>
    <recommendedName>
        <fullName evidence="9">MutS protein homolog 5</fullName>
    </recommendedName>
</protein>
<dbReference type="Gene3D" id="1.10.1420.10">
    <property type="match status" value="1"/>
</dbReference>
<dbReference type="PANTHER" id="PTHR11361">
    <property type="entry name" value="DNA MISMATCH REPAIR PROTEIN MUTS FAMILY MEMBER"/>
    <property type="match status" value="1"/>
</dbReference>
<dbReference type="PANTHER" id="PTHR11361:SF20">
    <property type="entry name" value="MUTS PROTEIN HOMOLOG 5"/>
    <property type="match status" value="1"/>
</dbReference>
<sequence length="1074" mass="119519">MGIFVSVWFNVRTNRRKPPSPSAFLRVTVPTSSRLALILAASPVSPVDRRSHWSSQCSSPHFLLSPCKREVTRTPAEMSSDGVRAEVGVKGGLHLWELLWSPKHRGSHAVVGVSTLDCPLQGAGYNVLVGGDSQSWGWELVSNQLWHAGKMLEPYPGKEKRIPSKNADSLGPELSSSSNMKESDAALLIPERVLLVLDADAGTLGFVVDGNFLGVAFKNLPRGVELFPAVSSVRGGAQIQLRYLNGSICEPPPLMALCGLSIRRQLFLLSKDKNPEKKYMEESLEELRGRGGIVFGGSGLNEEEEEEDSSLVLLSVLVQHGQVGLCFYDSGDSSLHYMVDTPDNYDLHLLARVIQEISPHVIITSAKMEHCMTRFLQRLASSPHYKPEVVTYPYVDFGLEVGKQRLLSAHLPLLPASVTERDRMSYLSSCITFDSPLMLRAVGALLKCLDRRRVGVELEDSSVGVPILQFHAYTLKGGVYIDSDTYSVLQIFKSDLQPVTESCISTLMQWFLRPTQDLAVLCRRQEVIRFFTSPQNSDVLSTLQSLLRNIRNIPSLLRRMSLANTKVTDWQSLYKTVYSVVCIRDSVRHLPQSIGLFHDISRGFSDELSYITTLIGRVVDFEATVQENRFTVKPNVDPAIDEKKRRMMGLSDFLTDVARKELEHLDPRVPSCCVIYIPLIGFLLSLPRLPSMVEKEDFEMEGLDFMFLSEDRVHYRSQRTRELDELLGDMHCDIRDMETAVMTQLQNAILERSPSLYRVLDLIAELDCLMAMSSASQEYSYTSPKLTSHTKITITQGRHPLLELCSPVFVANSFQSFDTEGRVKIITGPNSSGKSIYLKQVGLIVFMALIGSNVPAKEAEIGLVDGIFTRMQSRESVSVGLSTFMIDLNQMAQALNSSTGNSLLLIDEFGKGTNSVDGLSLLAASICHWLRKAPVDVPHILLSTNFHSLLQLGLLPENRMLSFQTLETAVDGDELVFLYQLKEGICQSSYAANIASLAGLPASLVHRAVEVSEHYRTGKPIKRTQRASSDQQEQRCKTMVEKFLSLDLDNKDLDLQSFMKDELLPSAGEPQNSS</sequence>
<dbReference type="InterPro" id="IPR027417">
    <property type="entry name" value="P-loop_NTPase"/>
</dbReference>
<evidence type="ECO:0000259" key="11">
    <source>
        <dbReference type="PROSITE" id="PS50188"/>
    </source>
</evidence>
<keyword evidence="7" id="KW-0469">Meiosis</keyword>
<dbReference type="Pfam" id="PF05192">
    <property type="entry name" value="MutS_III"/>
    <property type="match status" value="1"/>
</dbReference>
<dbReference type="InterPro" id="IPR003877">
    <property type="entry name" value="SPRY_dom"/>
</dbReference>
<feature type="region of interest" description="Disordered" evidence="10">
    <location>
        <begin position="158"/>
        <end position="178"/>
    </location>
</feature>
<keyword evidence="13" id="KW-1185">Reference proteome</keyword>
<evidence type="ECO:0000256" key="5">
    <source>
        <dbReference type="ARBA" id="ARBA00023125"/>
    </source>
</evidence>
<evidence type="ECO:0000256" key="4">
    <source>
        <dbReference type="ARBA" id="ARBA00022840"/>
    </source>
</evidence>
<evidence type="ECO:0000256" key="9">
    <source>
        <dbReference type="ARBA" id="ARBA00071136"/>
    </source>
</evidence>
<dbReference type="InterPro" id="IPR043136">
    <property type="entry name" value="B30.2/SPRY_sf"/>
</dbReference>
<dbReference type="InterPro" id="IPR013320">
    <property type="entry name" value="ConA-like_dom_sf"/>
</dbReference>
<accession>A0A3S2LWF8</accession>
<dbReference type="SUPFAM" id="SSF52540">
    <property type="entry name" value="P-loop containing nucleoside triphosphate hydrolases"/>
    <property type="match status" value="1"/>
</dbReference>
<dbReference type="Pfam" id="PF00622">
    <property type="entry name" value="SPRY"/>
    <property type="match status" value="1"/>
</dbReference>
<proteinExistence type="inferred from homology"/>
<evidence type="ECO:0000256" key="8">
    <source>
        <dbReference type="ARBA" id="ARBA00057350"/>
    </source>
</evidence>
<gene>
    <name evidence="12" type="ORF">OJAV_G00159330</name>
</gene>
<dbReference type="InterPro" id="IPR007696">
    <property type="entry name" value="DNA_mismatch_repair_MutS_core"/>
</dbReference>
<feature type="domain" description="B30.2/SPRY" evidence="11">
    <location>
        <begin position="31"/>
        <end position="248"/>
    </location>
</feature>
<evidence type="ECO:0000313" key="13">
    <source>
        <dbReference type="Proteomes" id="UP000283210"/>
    </source>
</evidence>
<dbReference type="SMART" id="SM00534">
    <property type="entry name" value="MUTSac"/>
    <property type="match status" value="1"/>
</dbReference>
<evidence type="ECO:0000256" key="7">
    <source>
        <dbReference type="ARBA" id="ARBA00023254"/>
    </source>
</evidence>
<comment type="function">
    <text evidence="8">Involved in DNA mismatch repair and meiotic recombination processes. Facilitates crossovers between homologs during meiosis.</text>
</comment>
<dbReference type="SMART" id="SM00533">
    <property type="entry name" value="MUTSd"/>
    <property type="match status" value="1"/>
</dbReference>
<dbReference type="GO" id="GO:0005524">
    <property type="term" value="F:ATP binding"/>
    <property type="evidence" value="ECO:0007669"/>
    <property type="project" value="UniProtKB-KW"/>
</dbReference>
<evidence type="ECO:0000256" key="10">
    <source>
        <dbReference type="SAM" id="MobiDB-lite"/>
    </source>
</evidence>
<dbReference type="OrthoDB" id="29596at2759"/>
<dbReference type="AlphaFoldDB" id="A0A3S2LWF8"/>
<organism evidence="12 13">
    <name type="scientific">Oryzias javanicus</name>
    <name type="common">Javanese ricefish</name>
    <name type="synonym">Aplocheilus javanicus</name>
    <dbReference type="NCBI Taxonomy" id="123683"/>
    <lineage>
        <taxon>Eukaryota</taxon>
        <taxon>Metazoa</taxon>
        <taxon>Chordata</taxon>
        <taxon>Craniata</taxon>
        <taxon>Vertebrata</taxon>
        <taxon>Euteleostomi</taxon>
        <taxon>Actinopterygii</taxon>
        <taxon>Neopterygii</taxon>
        <taxon>Teleostei</taxon>
        <taxon>Neoteleostei</taxon>
        <taxon>Acanthomorphata</taxon>
        <taxon>Ovalentaria</taxon>
        <taxon>Atherinomorphae</taxon>
        <taxon>Beloniformes</taxon>
        <taxon>Adrianichthyidae</taxon>
        <taxon>Oryziinae</taxon>
        <taxon>Oryzias</taxon>
    </lineage>
</organism>
<dbReference type="InterPro" id="IPR001870">
    <property type="entry name" value="B30.2/SPRY"/>
</dbReference>
<comment type="similarity">
    <text evidence="1">Belongs to the DNA mismatch repair MutS family.</text>
</comment>
<name>A0A3S2LWF8_ORYJA</name>
<evidence type="ECO:0000256" key="3">
    <source>
        <dbReference type="ARBA" id="ARBA00022763"/>
    </source>
</evidence>
<dbReference type="Gene3D" id="2.60.120.920">
    <property type="match status" value="1"/>
</dbReference>
<reference evidence="12 13" key="2">
    <citation type="submission" date="2019-01" db="EMBL/GenBank/DDBJ databases">
        <title>A chromosome length genome reference of the Java medaka (oryzias javanicus).</title>
        <authorList>
            <person name="Herpin A."/>
            <person name="Takehana Y."/>
            <person name="Naruse K."/>
            <person name="Ansai S."/>
            <person name="Kawaguchi M."/>
        </authorList>
    </citation>
    <scope>NUCLEOTIDE SEQUENCE [LARGE SCALE GENOMIC DNA]</scope>
    <source>
        <strain evidence="12">RS831</strain>
        <tissue evidence="12">Whole body</tissue>
    </source>
</reference>
<dbReference type="GO" id="GO:0005634">
    <property type="term" value="C:nucleus"/>
    <property type="evidence" value="ECO:0007669"/>
    <property type="project" value="TreeGrafter"/>
</dbReference>
<dbReference type="SUPFAM" id="SSF49899">
    <property type="entry name" value="Concanavalin A-like lectins/glucanases"/>
    <property type="match status" value="1"/>
</dbReference>
<keyword evidence="6" id="KW-0234">DNA repair</keyword>
<dbReference type="SMART" id="SM00449">
    <property type="entry name" value="SPRY"/>
    <property type="match status" value="1"/>
</dbReference>
<dbReference type="Pfam" id="PF00488">
    <property type="entry name" value="MutS_V"/>
    <property type="match status" value="1"/>
</dbReference>
<dbReference type="InterPro" id="IPR045076">
    <property type="entry name" value="MutS"/>
</dbReference>
<dbReference type="InterPro" id="IPR000432">
    <property type="entry name" value="DNA_mismatch_repair_MutS_C"/>
</dbReference>
<dbReference type="GO" id="GO:0140664">
    <property type="term" value="F:ATP-dependent DNA damage sensor activity"/>
    <property type="evidence" value="ECO:0007669"/>
    <property type="project" value="InterPro"/>
</dbReference>